<evidence type="ECO:0000313" key="5">
    <source>
        <dbReference type="Proteomes" id="UP000216013"/>
    </source>
</evidence>
<name>A0A268AA11_9BACI</name>
<proteinExistence type="predicted"/>
<evidence type="ECO:0000256" key="1">
    <source>
        <dbReference type="SAM" id="MobiDB-lite"/>
    </source>
</evidence>
<feature type="region of interest" description="Disordered" evidence="1">
    <location>
        <begin position="36"/>
        <end position="91"/>
    </location>
</feature>
<protein>
    <submittedName>
        <fullName evidence="4">Polysaccharide deacetylase</fullName>
    </submittedName>
</protein>
<evidence type="ECO:0000259" key="3">
    <source>
        <dbReference type="PROSITE" id="PS51677"/>
    </source>
</evidence>
<dbReference type="SUPFAM" id="SSF88713">
    <property type="entry name" value="Glycoside hydrolase/deacetylase"/>
    <property type="match status" value="1"/>
</dbReference>
<dbReference type="AlphaFoldDB" id="A0A268AA11"/>
<dbReference type="PANTHER" id="PTHR10587">
    <property type="entry name" value="GLYCOSYL TRANSFERASE-RELATED"/>
    <property type="match status" value="1"/>
</dbReference>
<accession>A0A268AA11</accession>
<dbReference type="GO" id="GO:0016810">
    <property type="term" value="F:hydrolase activity, acting on carbon-nitrogen (but not peptide) bonds"/>
    <property type="evidence" value="ECO:0007669"/>
    <property type="project" value="InterPro"/>
</dbReference>
<organism evidence="4 5">
    <name type="scientific">Terribacillus saccharophilus</name>
    <dbReference type="NCBI Taxonomy" id="361277"/>
    <lineage>
        <taxon>Bacteria</taxon>
        <taxon>Bacillati</taxon>
        <taxon>Bacillota</taxon>
        <taxon>Bacilli</taxon>
        <taxon>Bacillales</taxon>
        <taxon>Bacillaceae</taxon>
        <taxon>Terribacillus</taxon>
    </lineage>
</organism>
<dbReference type="Pfam" id="PF01522">
    <property type="entry name" value="Polysacc_deac_1"/>
    <property type="match status" value="1"/>
</dbReference>
<feature type="chain" id="PRO_5013035056" evidence="2">
    <location>
        <begin position="36"/>
        <end position="294"/>
    </location>
</feature>
<sequence>MAVLCQIGGFLVKRFLVFPTLICLSAVLISGCASTEETNSESEQTESTKSASSEQEQTKENAEGENAEPQEAEEKQTEKQEEQQEPQYKVSEVSSIVPIDDANSQVALLTFDDAPDKHALEIAESLKEADAPAIFFVNGHFLTTDEEKETLKKIHDMGFAIGNHTYSHANLNDLTEEEAKEEIIKVNEQVEEVIGEKPEFFRAPFGENTDYSRQLAEDEGMTVMNWTYGYDWESQYQDSDALADIMVNTELLGNGANLLMHDREWTAAAVPDIVTGLRDKGYELVDPETIERPS</sequence>
<evidence type="ECO:0000313" key="4">
    <source>
        <dbReference type="EMBL" id="PAD20963.1"/>
    </source>
</evidence>
<keyword evidence="2" id="KW-0732">Signal</keyword>
<dbReference type="InterPro" id="IPR002509">
    <property type="entry name" value="NODB_dom"/>
</dbReference>
<feature type="domain" description="NodB homology" evidence="3">
    <location>
        <begin position="105"/>
        <end position="285"/>
    </location>
</feature>
<feature type="compositionally biased region" description="Basic and acidic residues" evidence="1">
    <location>
        <begin position="72"/>
        <end position="82"/>
    </location>
</feature>
<dbReference type="InterPro" id="IPR050248">
    <property type="entry name" value="Polysacc_deacetylase_ArnD"/>
</dbReference>
<comment type="caution">
    <text evidence="4">The sequence shown here is derived from an EMBL/GenBank/DDBJ whole genome shotgun (WGS) entry which is preliminary data.</text>
</comment>
<dbReference type="Gene3D" id="3.20.20.370">
    <property type="entry name" value="Glycoside hydrolase/deacetylase"/>
    <property type="match status" value="1"/>
</dbReference>
<dbReference type="Proteomes" id="UP000216013">
    <property type="component" value="Unassembled WGS sequence"/>
</dbReference>
<dbReference type="InterPro" id="IPR011330">
    <property type="entry name" value="Glyco_hydro/deAcase_b/a-brl"/>
</dbReference>
<gene>
    <name evidence="4" type="ORF">CHH64_10405</name>
</gene>
<feature type="compositionally biased region" description="Low complexity" evidence="1">
    <location>
        <begin position="45"/>
        <end position="55"/>
    </location>
</feature>
<dbReference type="GO" id="GO:0005975">
    <property type="term" value="P:carbohydrate metabolic process"/>
    <property type="evidence" value="ECO:0007669"/>
    <property type="project" value="InterPro"/>
</dbReference>
<dbReference type="CDD" id="cd10917">
    <property type="entry name" value="CE4_NodB_like_6s_7s"/>
    <property type="match status" value="1"/>
</dbReference>
<dbReference type="PROSITE" id="PS51677">
    <property type="entry name" value="NODB"/>
    <property type="match status" value="1"/>
</dbReference>
<dbReference type="EMBL" id="NPBV01000018">
    <property type="protein sequence ID" value="PAD20963.1"/>
    <property type="molecule type" value="Genomic_DNA"/>
</dbReference>
<feature type="signal peptide" evidence="2">
    <location>
        <begin position="1"/>
        <end position="35"/>
    </location>
</feature>
<reference evidence="4 5" key="1">
    <citation type="submission" date="2017-07" db="EMBL/GenBank/DDBJ databases">
        <title>Isolation and whole genome analysis of endospore-forming bacteria from heroin.</title>
        <authorList>
            <person name="Kalinowski J."/>
            <person name="Ahrens B."/>
            <person name="Al-Dilaimi A."/>
            <person name="Winkler A."/>
            <person name="Wibberg D."/>
            <person name="Schleenbecker U."/>
            <person name="Ruckert C."/>
            <person name="Wolfel R."/>
            <person name="Grass G."/>
        </authorList>
    </citation>
    <scope>NUCLEOTIDE SEQUENCE [LARGE SCALE GENOMIC DNA]</scope>
    <source>
        <strain evidence="4 5">7528</strain>
    </source>
</reference>
<evidence type="ECO:0000256" key="2">
    <source>
        <dbReference type="SAM" id="SignalP"/>
    </source>
</evidence>